<accession>A0A0D0DFJ8</accession>
<keyword evidence="2" id="KW-1133">Transmembrane helix</keyword>
<organism evidence="4 5">
    <name type="scientific">Paxillus rubicundulus Ve08.2h10</name>
    <dbReference type="NCBI Taxonomy" id="930991"/>
    <lineage>
        <taxon>Eukaryota</taxon>
        <taxon>Fungi</taxon>
        <taxon>Dikarya</taxon>
        <taxon>Basidiomycota</taxon>
        <taxon>Agaricomycotina</taxon>
        <taxon>Agaricomycetes</taxon>
        <taxon>Agaricomycetidae</taxon>
        <taxon>Boletales</taxon>
        <taxon>Paxilineae</taxon>
        <taxon>Paxillaceae</taxon>
        <taxon>Paxillus</taxon>
    </lineage>
</organism>
<keyword evidence="5" id="KW-1185">Reference proteome</keyword>
<feature type="transmembrane region" description="Helical" evidence="2">
    <location>
        <begin position="40"/>
        <end position="64"/>
    </location>
</feature>
<keyword evidence="2" id="KW-0812">Transmembrane</keyword>
<proteinExistence type="predicted"/>
<reference evidence="5" key="2">
    <citation type="submission" date="2015-01" db="EMBL/GenBank/DDBJ databases">
        <title>Evolutionary Origins and Diversification of the Mycorrhizal Mutualists.</title>
        <authorList>
            <consortium name="DOE Joint Genome Institute"/>
            <consortium name="Mycorrhizal Genomics Consortium"/>
            <person name="Kohler A."/>
            <person name="Kuo A."/>
            <person name="Nagy L.G."/>
            <person name="Floudas D."/>
            <person name="Copeland A."/>
            <person name="Barry K.W."/>
            <person name="Cichocki N."/>
            <person name="Veneault-Fourrey C."/>
            <person name="LaButti K."/>
            <person name="Lindquist E.A."/>
            <person name="Lipzen A."/>
            <person name="Lundell T."/>
            <person name="Morin E."/>
            <person name="Murat C."/>
            <person name="Riley R."/>
            <person name="Ohm R."/>
            <person name="Sun H."/>
            <person name="Tunlid A."/>
            <person name="Henrissat B."/>
            <person name="Grigoriev I.V."/>
            <person name="Hibbett D.S."/>
            <person name="Martin F."/>
        </authorList>
    </citation>
    <scope>NUCLEOTIDE SEQUENCE [LARGE SCALE GENOMIC DNA]</scope>
    <source>
        <strain evidence="5">Ve08.2h10</strain>
    </source>
</reference>
<feature type="signal peptide" evidence="3">
    <location>
        <begin position="1"/>
        <end position="24"/>
    </location>
</feature>
<feature type="chain" id="PRO_5002220792" evidence="3">
    <location>
        <begin position="25"/>
        <end position="605"/>
    </location>
</feature>
<feature type="region of interest" description="Disordered" evidence="1">
    <location>
        <begin position="522"/>
        <end position="542"/>
    </location>
</feature>
<dbReference type="EMBL" id="KN824985">
    <property type="protein sequence ID" value="KIK96467.1"/>
    <property type="molecule type" value="Genomic_DNA"/>
</dbReference>
<feature type="compositionally biased region" description="Polar residues" evidence="1">
    <location>
        <begin position="522"/>
        <end position="532"/>
    </location>
</feature>
<feature type="region of interest" description="Disordered" evidence="1">
    <location>
        <begin position="473"/>
        <end position="503"/>
    </location>
</feature>
<evidence type="ECO:0000313" key="5">
    <source>
        <dbReference type="Proteomes" id="UP000054538"/>
    </source>
</evidence>
<feature type="region of interest" description="Disordered" evidence="1">
    <location>
        <begin position="155"/>
        <end position="177"/>
    </location>
</feature>
<keyword evidence="3" id="KW-0732">Signal</keyword>
<feature type="compositionally biased region" description="Polar residues" evidence="1">
    <location>
        <begin position="433"/>
        <end position="442"/>
    </location>
</feature>
<evidence type="ECO:0000256" key="3">
    <source>
        <dbReference type="SAM" id="SignalP"/>
    </source>
</evidence>
<keyword evidence="2" id="KW-0472">Membrane</keyword>
<sequence length="605" mass="67381">MLFRDRVGVHPLWCLAVLPHTTSALPLPSLPNGVITVGRYIPLIVISLCVFLVVIVFLGIKLLYMKHRRIGTIHSSCIVHSSPIDFSSDFHSSTTSMSSGPGVRVEYGVSCRGLLVGCFGSPRWETRLRPKLDQEAWRQQQRSSFMYQLHRESRGRSSRYYANPKPNNPSSSSRRMRSTSFFSFSSEASIDEESVTAMSFLPLRLPTSPGDSSRRPSQQKRSSWHCISDFGEPTRTRKLPEAYDSKIKRRTSQSSVRLVHVPGSGRVSYSFLSRLPPQSTLSSPFMGTRDSLQLSRHSLRYSRKPVPSLPPLPSYRPSILSRAPHHPVFDPLLASEYLPPLQFSPPTSITSVFHSRQPFLDEKVSNIAATRTNKVRRLTSPDLPSAERILDSRSDVVQTHVVTTTELPTGPFETQGAAVQKMNKKPKHKRSQSRNGPTTGASPLQLALIPNNTAAATSDKENGQSETATVLRTLSASSHSKSTTLKKPLKSSLRQGSVMSNHSVCSPDSAILARFTVTPSMSETSTRASSRNMGKGTDDQASLRTPVSKVDIGMLGLDRFHWNDESEELKVRPSHMKKDSHALMSFWEEGGWVREQEQRTDMDMI</sequence>
<protein>
    <submittedName>
        <fullName evidence="4">Unplaced genomic scaffold scaffold_163, whole genome shotgun sequence</fullName>
    </submittedName>
</protein>
<name>A0A0D0DFJ8_9AGAM</name>
<feature type="compositionally biased region" description="Low complexity" evidence="1">
    <location>
        <begin position="473"/>
        <end position="493"/>
    </location>
</feature>
<feature type="compositionally biased region" description="Polar residues" evidence="1">
    <location>
        <begin position="494"/>
        <end position="503"/>
    </location>
</feature>
<dbReference type="OrthoDB" id="2753667at2759"/>
<feature type="region of interest" description="Disordered" evidence="1">
    <location>
        <begin position="205"/>
        <end position="229"/>
    </location>
</feature>
<gene>
    <name evidence="4" type="ORF">PAXRUDRAFT_825926</name>
</gene>
<feature type="region of interest" description="Disordered" evidence="1">
    <location>
        <begin position="407"/>
        <end position="446"/>
    </location>
</feature>
<dbReference type="HOGENOM" id="CLU_463930_0_0_1"/>
<feature type="compositionally biased region" description="Basic residues" evidence="1">
    <location>
        <begin position="422"/>
        <end position="432"/>
    </location>
</feature>
<dbReference type="Proteomes" id="UP000054538">
    <property type="component" value="Unassembled WGS sequence"/>
</dbReference>
<reference evidence="4 5" key="1">
    <citation type="submission" date="2014-04" db="EMBL/GenBank/DDBJ databases">
        <authorList>
            <consortium name="DOE Joint Genome Institute"/>
            <person name="Kuo A."/>
            <person name="Kohler A."/>
            <person name="Jargeat P."/>
            <person name="Nagy L.G."/>
            <person name="Floudas D."/>
            <person name="Copeland A."/>
            <person name="Barry K.W."/>
            <person name="Cichocki N."/>
            <person name="Veneault-Fourrey C."/>
            <person name="LaButti K."/>
            <person name="Lindquist E.A."/>
            <person name="Lipzen A."/>
            <person name="Lundell T."/>
            <person name="Morin E."/>
            <person name="Murat C."/>
            <person name="Sun H."/>
            <person name="Tunlid A."/>
            <person name="Henrissat B."/>
            <person name="Grigoriev I.V."/>
            <person name="Hibbett D.S."/>
            <person name="Martin F."/>
            <person name="Nordberg H.P."/>
            <person name="Cantor M.N."/>
            <person name="Hua S.X."/>
        </authorList>
    </citation>
    <scope>NUCLEOTIDE SEQUENCE [LARGE SCALE GENOMIC DNA]</scope>
    <source>
        <strain evidence="4 5">Ve08.2h10</strain>
    </source>
</reference>
<dbReference type="InParanoid" id="A0A0D0DFJ8"/>
<evidence type="ECO:0000256" key="2">
    <source>
        <dbReference type="SAM" id="Phobius"/>
    </source>
</evidence>
<dbReference type="AlphaFoldDB" id="A0A0D0DFJ8"/>
<evidence type="ECO:0000313" key="4">
    <source>
        <dbReference type="EMBL" id="KIK96467.1"/>
    </source>
</evidence>
<evidence type="ECO:0000256" key="1">
    <source>
        <dbReference type="SAM" id="MobiDB-lite"/>
    </source>
</evidence>